<evidence type="ECO:0000313" key="4">
    <source>
        <dbReference type="Proteomes" id="UP001139485"/>
    </source>
</evidence>
<reference evidence="3" key="1">
    <citation type="submission" date="2022-05" db="EMBL/GenBank/DDBJ databases">
        <authorList>
            <person name="Tuo L."/>
        </authorList>
    </citation>
    <scope>NUCLEOTIDE SEQUENCE</scope>
    <source>
        <strain evidence="3">BSK12Z-4</strain>
    </source>
</reference>
<keyword evidence="2" id="KW-0472">Membrane</keyword>
<evidence type="ECO:0000256" key="2">
    <source>
        <dbReference type="SAM" id="Phobius"/>
    </source>
</evidence>
<gene>
    <name evidence="3" type="ORF">M8330_06225</name>
</gene>
<feature type="transmembrane region" description="Helical" evidence="2">
    <location>
        <begin position="61"/>
        <end position="84"/>
    </location>
</feature>
<dbReference type="RefSeq" id="WP_250051604.1">
    <property type="nucleotide sequence ID" value="NZ_JAMJPH010000002.1"/>
</dbReference>
<sequence>MRSPFRSPSRPTPAPTGAHPGPLAGAVRPPSPALPVAVALLVLSTGLAATVLLGIGNALVVAAFLALLAVAALAAAGTALALVLRRRLAEMRHLPDLGRHFVTSHEHGRVTDISSEGGGMTLHVAADEVQTMVMDEQGAPDHVSGGGAGTSAWRIPAQAHLSPEQRRVVQQLVADRVPVRVVSSGVVGLGGPVAQGWRLEAGNGLVLSGHA</sequence>
<keyword evidence="2" id="KW-0812">Transmembrane</keyword>
<proteinExistence type="predicted"/>
<keyword evidence="2" id="KW-1133">Transmembrane helix</keyword>
<dbReference type="AlphaFoldDB" id="A0A9X2D8C1"/>
<evidence type="ECO:0000313" key="3">
    <source>
        <dbReference type="EMBL" id="MCM0619889.1"/>
    </source>
</evidence>
<evidence type="ECO:0000256" key="1">
    <source>
        <dbReference type="SAM" id="MobiDB-lite"/>
    </source>
</evidence>
<keyword evidence="4" id="KW-1185">Reference proteome</keyword>
<feature type="region of interest" description="Disordered" evidence="1">
    <location>
        <begin position="1"/>
        <end position="26"/>
    </location>
</feature>
<dbReference type="EMBL" id="JAMOIL010000006">
    <property type="protein sequence ID" value="MCM0619889.1"/>
    <property type="molecule type" value="Genomic_DNA"/>
</dbReference>
<organism evidence="3 4">
    <name type="scientific">Nocardioides bruguierae</name>
    <dbReference type="NCBI Taxonomy" id="2945102"/>
    <lineage>
        <taxon>Bacteria</taxon>
        <taxon>Bacillati</taxon>
        <taxon>Actinomycetota</taxon>
        <taxon>Actinomycetes</taxon>
        <taxon>Propionibacteriales</taxon>
        <taxon>Nocardioidaceae</taxon>
        <taxon>Nocardioides</taxon>
    </lineage>
</organism>
<dbReference type="Proteomes" id="UP001139485">
    <property type="component" value="Unassembled WGS sequence"/>
</dbReference>
<comment type="caution">
    <text evidence="3">The sequence shown here is derived from an EMBL/GenBank/DDBJ whole genome shotgun (WGS) entry which is preliminary data.</text>
</comment>
<feature type="transmembrane region" description="Helical" evidence="2">
    <location>
        <begin position="33"/>
        <end position="55"/>
    </location>
</feature>
<accession>A0A9X2D8C1</accession>
<protein>
    <submittedName>
        <fullName evidence="3">Uncharacterized protein</fullName>
    </submittedName>
</protein>
<name>A0A9X2D8C1_9ACTN</name>